<accession>A0A1X7BM03</accession>
<dbReference type="EMBL" id="FWXB01000001">
    <property type="protein sequence ID" value="SMC10574.1"/>
    <property type="molecule type" value="Genomic_DNA"/>
</dbReference>
<organism evidence="7 8">
    <name type="scientific">Roseovarius aestuarii</name>
    <dbReference type="NCBI Taxonomy" id="475083"/>
    <lineage>
        <taxon>Bacteria</taxon>
        <taxon>Pseudomonadati</taxon>
        <taxon>Pseudomonadota</taxon>
        <taxon>Alphaproteobacteria</taxon>
        <taxon>Rhodobacterales</taxon>
        <taxon>Roseobacteraceae</taxon>
        <taxon>Roseovarius</taxon>
    </lineage>
</organism>
<dbReference type="GO" id="GO:0022857">
    <property type="term" value="F:transmembrane transporter activity"/>
    <property type="evidence" value="ECO:0007669"/>
    <property type="project" value="InterPro"/>
</dbReference>
<keyword evidence="3 6" id="KW-0812">Transmembrane</keyword>
<feature type="transmembrane region" description="Helical" evidence="6">
    <location>
        <begin position="279"/>
        <end position="296"/>
    </location>
</feature>
<evidence type="ECO:0000313" key="7">
    <source>
        <dbReference type="EMBL" id="SMC10574.1"/>
    </source>
</evidence>
<evidence type="ECO:0000256" key="1">
    <source>
        <dbReference type="ARBA" id="ARBA00004651"/>
    </source>
</evidence>
<dbReference type="RefSeq" id="WP_085798525.1">
    <property type="nucleotide sequence ID" value="NZ_FWXB01000001.1"/>
</dbReference>
<dbReference type="AlphaFoldDB" id="A0A1X7BM03"/>
<feature type="transmembrane region" description="Helical" evidence="6">
    <location>
        <begin position="253"/>
        <end position="273"/>
    </location>
</feature>
<keyword evidence="4 6" id="KW-1133">Transmembrane helix</keyword>
<dbReference type="GO" id="GO:0005886">
    <property type="term" value="C:plasma membrane"/>
    <property type="evidence" value="ECO:0007669"/>
    <property type="project" value="UniProtKB-SubCell"/>
</dbReference>
<feature type="transmembrane region" description="Helical" evidence="6">
    <location>
        <begin position="205"/>
        <end position="224"/>
    </location>
</feature>
<feature type="transmembrane region" description="Helical" evidence="6">
    <location>
        <begin position="68"/>
        <end position="85"/>
    </location>
</feature>
<evidence type="ECO:0000256" key="2">
    <source>
        <dbReference type="ARBA" id="ARBA00022475"/>
    </source>
</evidence>
<evidence type="ECO:0000256" key="3">
    <source>
        <dbReference type="ARBA" id="ARBA00022692"/>
    </source>
</evidence>
<evidence type="ECO:0000256" key="5">
    <source>
        <dbReference type="ARBA" id="ARBA00023136"/>
    </source>
</evidence>
<feature type="transmembrane region" description="Helical" evidence="6">
    <location>
        <begin position="43"/>
        <end position="62"/>
    </location>
</feature>
<sequence length="373" mass="39509">MSTPIPPLPRWADLFLLPVINLMAALFICGLIVLAIGENPIEALGVMLKGAFVYSGGLGYTLYYTTNFVFTGLAVATAFHAMLFNIGGEGQAYLGGLGAALVAFAMGWAPSIIALPLAIAGAALLGACWGVIPGYLQARRGSHIVITTIMFNFIAASIMVWLLTGPMLEPGQQSPQSAPLPASSHLPAMHEIFAAIGIKISSTPFNASFLLALLALVLFWVLIWRTRLGYAIRAVGQNPEAAHYAGINVPRTIIITMAISGGFAGLLATNEILGVSDRIILNYTAGYGFTGIAVALMGRNHPIGIFLASLLFGALYQGGAELDFEFQSITREMVLLIQGMIILFSGALAYMFNPPLARLIARLTVSRRAAAHG</sequence>
<dbReference type="CDD" id="cd06580">
    <property type="entry name" value="TM_PBP1_transp_TpRbsC_like"/>
    <property type="match status" value="1"/>
</dbReference>
<gene>
    <name evidence="7" type="ORF">ROA7745_00381</name>
</gene>
<dbReference type="Proteomes" id="UP000193224">
    <property type="component" value="Unassembled WGS sequence"/>
</dbReference>
<name>A0A1X7BM03_9RHOB</name>
<feature type="transmembrane region" description="Helical" evidence="6">
    <location>
        <begin position="332"/>
        <end position="352"/>
    </location>
</feature>
<evidence type="ECO:0000256" key="4">
    <source>
        <dbReference type="ARBA" id="ARBA00022989"/>
    </source>
</evidence>
<dbReference type="OrthoDB" id="9809785at2"/>
<comment type="subcellular location">
    <subcellularLocation>
        <location evidence="1">Cell membrane</location>
        <topology evidence="1">Multi-pass membrane protein</topology>
    </subcellularLocation>
</comment>
<dbReference type="Pfam" id="PF02653">
    <property type="entry name" value="BPD_transp_2"/>
    <property type="match status" value="1"/>
</dbReference>
<feature type="transmembrane region" description="Helical" evidence="6">
    <location>
        <begin position="92"/>
        <end position="109"/>
    </location>
</feature>
<proteinExistence type="predicted"/>
<dbReference type="PANTHER" id="PTHR47089:SF1">
    <property type="entry name" value="GUANOSINE ABC TRANSPORTER PERMEASE PROTEIN NUPP"/>
    <property type="match status" value="1"/>
</dbReference>
<evidence type="ECO:0000256" key="6">
    <source>
        <dbReference type="SAM" id="Phobius"/>
    </source>
</evidence>
<keyword evidence="8" id="KW-1185">Reference proteome</keyword>
<reference evidence="7 8" key="1">
    <citation type="submission" date="2017-03" db="EMBL/GenBank/DDBJ databases">
        <authorList>
            <person name="Afonso C.L."/>
            <person name="Miller P.J."/>
            <person name="Scott M.A."/>
            <person name="Spackman E."/>
            <person name="Goraichik I."/>
            <person name="Dimitrov K.M."/>
            <person name="Suarez D.L."/>
            <person name="Swayne D.E."/>
        </authorList>
    </citation>
    <scope>NUCLEOTIDE SEQUENCE [LARGE SCALE GENOMIC DNA]</scope>
    <source>
        <strain evidence="7 8">CECT 7745</strain>
    </source>
</reference>
<evidence type="ECO:0000313" key="8">
    <source>
        <dbReference type="Proteomes" id="UP000193224"/>
    </source>
</evidence>
<protein>
    <submittedName>
        <fullName evidence="7">Beta-methylgalactoside transporter inner membrane component</fullName>
    </submittedName>
</protein>
<keyword evidence="2" id="KW-1003">Cell membrane</keyword>
<dbReference type="InterPro" id="IPR001851">
    <property type="entry name" value="ABC_transp_permease"/>
</dbReference>
<feature type="transmembrane region" description="Helical" evidence="6">
    <location>
        <begin position="303"/>
        <end position="320"/>
    </location>
</feature>
<dbReference type="PANTHER" id="PTHR47089">
    <property type="entry name" value="ABC TRANSPORTER, PERMEASE PROTEIN"/>
    <property type="match status" value="1"/>
</dbReference>
<feature type="transmembrane region" description="Helical" evidence="6">
    <location>
        <begin position="144"/>
        <end position="164"/>
    </location>
</feature>
<keyword evidence="5 6" id="KW-0472">Membrane</keyword>
<feature type="transmembrane region" description="Helical" evidence="6">
    <location>
        <begin position="115"/>
        <end position="132"/>
    </location>
</feature>
<feature type="transmembrane region" description="Helical" evidence="6">
    <location>
        <begin position="15"/>
        <end position="36"/>
    </location>
</feature>